<dbReference type="Gene3D" id="3.90.1140.10">
    <property type="entry name" value="Cyclic phosphodiesterase"/>
    <property type="match status" value="1"/>
</dbReference>
<dbReference type="Pfam" id="PF18044">
    <property type="entry name" value="zf-CCCH_4"/>
    <property type="match status" value="1"/>
</dbReference>
<dbReference type="PANTHER" id="PTHR46729">
    <property type="entry name" value="LEUKOCYTE RECEPTOR CLUSTER MEMBER 9"/>
    <property type="match status" value="1"/>
</dbReference>
<comment type="caution">
    <text evidence="7">The sequence shown here is derived from an EMBL/GenBank/DDBJ whole genome shotgun (WGS) entry which is preliminary data.</text>
</comment>
<feature type="domain" description="C3H1-type" evidence="6">
    <location>
        <begin position="37"/>
        <end position="64"/>
    </location>
</feature>
<dbReference type="Pfam" id="PF04457">
    <property type="entry name" value="MJ1316"/>
    <property type="match status" value="1"/>
</dbReference>
<evidence type="ECO:0000256" key="3">
    <source>
        <dbReference type="ARBA" id="ARBA00022833"/>
    </source>
</evidence>
<organism evidence="7 8">
    <name type="scientific">Ranitomeya imitator</name>
    <name type="common">mimic poison frog</name>
    <dbReference type="NCBI Taxonomy" id="111125"/>
    <lineage>
        <taxon>Eukaryota</taxon>
        <taxon>Metazoa</taxon>
        <taxon>Chordata</taxon>
        <taxon>Craniata</taxon>
        <taxon>Vertebrata</taxon>
        <taxon>Euteleostomi</taxon>
        <taxon>Amphibia</taxon>
        <taxon>Batrachia</taxon>
        <taxon>Anura</taxon>
        <taxon>Neobatrachia</taxon>
        <taxon>Hyloidea</taxon>
        <taxon>Dendrobatidae</taxon>
        <taxon>Dendrobatinae</taxon>
        <taxon>Ranitomeya</taxon>
    </lineage>
</organism>
<dbReference type="SMART" id="SM00356">
    <property type="entry name" value="ZnF_C3H1"/>
    <property type="match status" value="1"/>
</dbReference>
<feature type="zinc finger region" description="C3H1-type" evidence="4">
    <location>
        <begin position="37"/>
        <end position="64"/>
    </location>
</feature>
<keyword evidence="1 4" id="KW-0479">Metal-binding</keyword>
<dbReference type="EMBL" id="CAUEEQ010079778">
    <property type="protein sequence ID" value="CAJ0968892.1"/>
    <property type="molecule type" value="Genomic_DNA"/>
</dbReference>
<evidence type="ECO:0000259" key="6">
    <source>
        <dbReference type="PROSITE" id="PS50103"/>
    </source>
</evidence>
<proteinExistence type="predicted"/>
<dbReference type="Pfam" id="PF10469">
    <property type="entry name" value="AKAP7_NLS"/>
    <property type="match status" value="1"/>
</dbReference>
<dbReference type="PROSITE" id="PS50103">
    <property type="entry name" value="ZF_C3H1"/>
    <property type="match status" value="1"/>
</dbReference>
<dbReference type="InterPro" id="IPR042653">
    <property type="entry name" value="Leng9"/>
</dbReference>
<dbReference type="InterPro" id="IPR000571">
    <property type="entry name" value="Znf_CCCH"/>
</dbReference>
<keyword evidence="2 4" id="KW-0863">Zinc-finger</keyword>
<keyword evidence="8" id="KW-1185">Reference proteome</keyword>
<dbReference type="InterPro" id="IPR041367">
    <property type="entry name" value="Znf-CCCH_4"/>
</dbReference>
<evidence type="ECO:0000256" key="1">
    <source>
        <dbReference type="ARBA" id="ARBA00022723"/>
    </source>
</evidence>
<sequence length="438" mass="49394">MESTDNDGDTKKESTKVDDEFNMELNEEPGTTEEEVTPDDTICQFFLLGRCRFGDKCRNRHIGEPSASNDSHVTNDNKGKGNQASKPKGKKPPMKTASDVISRIQWDAHLPKEHFIVGYLDRFLGTIEKPFSAFCWEDLASLGVDVLAIPKHRIQYFKYRDLVVWDKVSRIDNIFGSTGSGLTILDIIDQYESMMQTERNKVGDSSGQEQGNVTVHEVEELEVKELEKDCATVDHADTKKLRPTHFIAVRISSEDVKSSVKEVQNVLQKENADIAVFCIPLPELHLTLCLLHLESPEDIEVAYMVLQELKSDMQRLLPPSLILSFEGLKDFHSRVLYLEPAPIPGFGSLVNRLNQSFRSKGLKIIDPPQANSFHLTIAKMPRSVASRNPSLLFRPEVYTTVQLTHLGSQPIDCLSFCYAGSSRRTDGFYTTLLELPLY</sequence>
<feature type="compositionally biased region" description="Acidic residues" evidence="5">
    <location>
        <begin position="20"/>
        <end position="37"/>
    </location>
</feature>
<name>A0ABN9MR02_9NEOB</name>
<feature type="region of interest" description="Disordered" evidence="5">
    <location>
        <begin position="1"/>
        <end position="37"/>
    </location>
</feature>
<evidence type="ECO:0000313" key="7">
    <source>
        <dbReference type="EMBL" id="CAJ0968892.1"/>
    </source>
</evidence>
<feature type="compositionally biased region" description="Basic and acidic residues" evidence="5">
    <location>
        <begin position="8"/>
        <end position="19"/>
    </location>
</feature>
<accession>A0ABN9MR02</accession>
<gene>
    <name evidence="7" type="ORF">RIMI_LOCUS23506803</name>
</gene>
<dbReference type="InterPro" id="IPR009097">
    <property type="entry name" value="Cyclic_Pdiesterase"/>
</dbReference>
<dbReference type="Gene3D" id="4.10.1000.10">
    <property type="entry name" value="Zinc finger, CCCH-type"/>
    <property type="match status" value="1"/>
</dbReference>
<protein>
    <recommendedName>
        <fullName evidence="6">C3H1-type domain-containing protein</fullName>
    </recommendedName>
</protein>
<keyword evidence="3 4" id="KW-0862">Zinc</keyword>
<evidence type="ECO:0000313" key="8">
    <source>
        <dbReference type="Proteomes" id="UP001176940"/>
    </source>
</evidence>
<dbReference type="SUPFAM" id="SSF55144">
    <property type="entry name" value="LigT-like"/>
    <property type="match status" value="1"/>
</dbReference>
<dbReference type="InterPro" id="IPR019510">
    <property type="entry name" value="AKAP7-like_phosphoesterase"/>
</dbReference>
<evidence type="ECO:0000256" key="4">
    <source>
        <dbReference type="PROSITE-ProRule" id="PRU00723"/>
    </source>
</evidence>
<dbReference type="Proteomes" id="UP001176940">
    <property type="component" value="Unassembled WGS sequence"/>
</dbReference>
<dbReference type="InterPro" id="IPR040459">
    <property type="entry name" value="MJ1316"/>
</dbReference>
<feature type="region of interest" description="Disordered" evidence="5">
    <location>
        <begin position="62"/>
        <end position="97"/>
    </location>
</feature>
<reference evidence="7" key="1">
    <citation type="submission" date="2023-07" db="EMBL/GenBank/DDBJ databases">
        <authorList>
            <person name="Stuckert A."/>
        </authorList>
    </citation>
    <scope>NUCLEOTIDE SEQUENCE</scope>
</reference>
<evidence type="ECO:0000256" key="5">
    <source>
        <dbReference type="SAM" id="MobiDB-lite"/>
    </source>
</evidence>
<dbReference type="PANTHER" id="PTHR46729:SF1">
    <property type="entry name" value="LEUKOCYTE RECEPTOR CLUSTER MEMBER 9"/>
    <property type="match status" value="1"/>
</dbReference>
<evidence type="ECO:0000256" key="2">
    <source>
        <dbReference type="ARBA" id="ARBA00022771"/>
    </source>
</evidence>